<accession>A0A165UUA2</accession>
<organism evidence="1 2">
    <name type="scientific">Neolentinus lepideus HHB14362 ss-1</name>
    <dbReference type="NCBI Taxonomy" id="1314782"/>
    <lineage>
        <taxon>Eukaryota</taxon>
        <taxon>Fungi</taxon>
        <taxon>Dikarya</taxon>
        <taxon>Basidiomycota</taxon>
        <taxon>Agaricomycotina</taxon>
        <taxon>Agaricomycetes</taxon>
        <taxon>Gloeophyllales</taxon>
        <taxon>Gloeophyllaceae</taxon>
        <taxon>Neolentinus</taxon>
    </lineage>
</organism>
<dbReference type="EMBL" id="KV425556">
    <property type="protein sequence ID" value="KZT28711.1"/>
    <property type="molecule type" value="Genomic_DNA"/>
</dbReference>
<evidence type="ECO:0000313" key="1">
    <source>
        <dbReference type="EMBL" id="KZT28711.1"/>
    </source>
</evidence>
<proteinExistence type="predicted"/>
<dbReference type="InParanoid" id="A0A165UUA2"/>
<protein>
    <submittedName>
        <fullName evidence="1">Uncharacterized protein</fullName>
    </submittedName>
</protein>
<gene>
    <name evidence="1" type="ORF">NEOLEDRAFT_1224267</name>
</gene>
<reference evidence="1 2" key="1">
    <citation type="journal article" date="2016" name="Mol. Biol. Evol.">
        <title>Comparative Genomics of Early-Diverging Mushroom-Forming Fungi Provides Insights into the Origins of Lignocellulose Decay Capabilities.</title>
        <authorList>
            <person name="Nagy L.G."/>
            <person name="Riley R."/>
            <person name="Tritt A."/>
            <person name="Adam C."/>
            <person name="Daum C."/>
            <person name="Floudas D."/>
            <person name="Sun H."/>
            <person name="Yadav J.S."/>
            <person name="Pangilinan J."/>
            <person name="Larsson K.H."/>
            <person name="Matsuura K."/>
            <person name="Barry K."/>
            <person name="Labutti K."/>
            <person name="Kuo R."/>
            <person name="Ohm R.A."/>
            <person name="Bhattacharya S.S."/>
            <person name="Shirouzu T."/>
            <person name="Yoshinaga Y."/>
            <person name="Martin F.M."/>
            <person name="Grigoriev I.V."/>
            <person name="Hibbett D.S."/>
        </authorList>
    </citation>
    <scope>NUCLEOTIDE SEQUENCE [LARGE SCALE GENOMIC DNA]</scope>
    <source>
        <strain evidence="1 2">HHB14362 ss-1</strain>
    </source>
</reference>
<sequence>MSNSLTLAHDADFIALFDRHLDVEVSDLPSSGVAADTGSEELLDTVYHELTNYLTDYVVIAPPSWTEVVQVLNRFSRALFLLLVHDVYNELLRREKKPLKLLMQSGSQGHDRKLRLRELDVAVFRDVCCAVRDELRRRHHVGFCMHEDIAPIGARNGVENPGRFTLMKKFSKYFKYRAFSKPDSPAEMVLRTANVIAAQSGAKISNPLYKDTISANPYRCKAAMSTDILLHLKQNCPEHVDQNMADQFLLDRLKSVADTPRDRLSMNSHDREHLMNSIHAYLKINSRSYQLSPSPSG</sequence>
<keyword evidence="2" id="KW-1185">Reference proteome</keyword>
<dbReference type="Proteomes" id="UP000076761">
    <property type="component" value="Unassembled WGS sequence"/>
</dbReference>
<dbReference type="AlphaFoldDB" id="A0A165UUA2"/>
<name>A0A165UUA2_9AGAM</name>
<evidence type="ECO:0000313" key="2">
    <source>
        <dbReference type="Proteomes" id="UP000076761"/>
    </source>
</evidence>